<protein>
    <recommendedName>
        <fullName evidence="3">Bacterial Ig-like domain-containing protein</fullName>
    </recommendedName>
</protein>
<evidence type="ECO:0000313" key="1">
    <source>
        <dbReference type="EMBL" id="GAA2132090.1"/>
    </source>
</evidence>
<sequence length="56" mass="5652">MTVTYGSTTTTVTLVLGVAIVPVNGLKAGTYTLTSSYQGNATTEGSSANAQVVVKK</sequence>
<comment type="caution">
    <text evidence="1">The sequence shown here is derived from an EMBL/GenBank/DDBJ whole genome shotgun (WGS) entry which is preliminary data.</text>
</comment>
<dbReference type="Gene3D" id="2.60.40.10">
    <property type="entry name" value="Immunoglobulins"/>
    <property type="match status" value="1"/>
</dbReference>
<organism evidence="1 2">
    <name type="scientific">Nocardioides bigeumensis</name>
    <dbReference type="NCBI Taxonomy" id="433657"/>
    <lineage>
        <taxon>Bacteria</taxon>
        <taxon>Bacillati</taxon>
        <taxon>Actinomycetota</taxon>
        <taxon>Actinomycetes</taxon>
        <taxon>Propionibacteriales</taxon>
        <taxon>Nocardioidaceae</taxon>
        <taxon>Nocardioides</taxon>
    </lineage>
</organism>
<reference evidence="1 2" key="1">
    <citation type="journal article" date="2019" name="Int. J. Syst. Evol. Microbiol.">
        <title>The Global Catalogue of Microorganisms (GCM) 10K type strain sequencing project: providing services to taxonomists for standard genome sequencing and annotation.</title>
        <authorList>
            <consortium name="The Broad Institute Genomics Platform"/>
            <consortium name="The Broad Institute Genome Sequencing Center for Infectious Disease"/>
            <person name="Wu L."/>
            <person name="Ma J."/>
        </authorList>
    </citation>
    <scope>NUCLEOTIDE SEQUENCE [LARGE SCALE GENOMIC DNA]</scope>
    <source>
        <strain evidence="1 2">JCM 16021</strain>
    </source>
</reference>
<dbReference type="Proteomes" id="UP001500575">
    <property type="component" value="Unassembled WGS sequence"/>
</dbReference>
<dbReference type="EMBL" id="BAAAQQ010000013">
    <property type="protein sequence ID" value="GAA2132090.1"/>
    <property type="molecule type" value="Genomic_DNA"/>
</dbReference>
<proteinExistence type="predicted"/>
<gene>
    <name evidence="1" type="ORF">GCM10009843_36270</name>
</gene>
<name>A0ABN2YUY9_9ACTN</name>
<evidence type="ECO:0008006" key="3">
    <source>
        <dbReference type="Google" id="ProtNLM"/>
    </source>
</evidence>
<accession>A0ABN2YUY9</accession>
<dbReference type="InterPro" id="IPR013783">
    <property type="entry name" value="Ig-like_fold"/>
</dbReference>
<evidence type="ECO:0000313" key="2">
    <source>
        <dbReference type="Proteomes" id="UP001500575"/>
    </source>
</evidence>
<keyword evidence="2" id="KW-1185">Reference proteome</keyword>